<sequence>MNLILQSYYLFATMMNTKIDEKKLINIINNHDHINLITMKSSFESQFNKSFNQVIKSQIYHPSDLIIITYFSDKKVLKDAIIQQLYNPTNFTESYILLEDRQFVLNDIYPLISMDLIDKLESNQQAKQDILYSQLENSQGRQNYQEFSFLWFYFSDIIVQNTNKFKVLLTQEKGLVNEFLNTILR</sequence>
<dbReference type="GO" id="GO:0005544">
    <property type="term" value="F:calcium-dependent phospholipid binding"/>
    <property type="evidence" value="ECO:0007669"/>
    <property type="project" value="InterPro"/>
</dbReference>
<evidence type="ECO:0000313" key="2">
    <source>
        <dbReference type="EMBL" id="KAH0574284.1"/>
    </source>
</evidence>
<gene>
    <name evidence="1" type="ORF">SS50377_24223</name>
    <name evidence="2" type="ORF">SS50377_24238</name>
</gene>
<protein>
    <submittedName>
        <fullName evidence="1">Uncharacterized protein</fullName>
    </submittedName>
</protein>
<reference evidence="1" key="2">
    <citation type="submission" date="2020-12" db="EMBL/GenBank/DDBJ databases">
        <title>New Spironucleus salmonicida genome in near-complete chromosomes.</title>
        <authorList>
            <person name="Xu F."/>
            <person name="Kurt Z."/>
            <person name="Jimenez-Gonzalez A."/>
            <person name="Astvaldsson A."/>
            <person name="Andersson J.O."/>
            <person name="Svard S.G."/>
        </authorList>
    </citation>
    <scope>NUCLEOTIDE SEQUENCE</scope>
    <source>
        <strain evidence="1">ATCC 50377</strain>
    </source>
</reference>
<proteinExistence type="predicted"/>
<dbReference type="EMBL" id="AUWU02000004">
    <property type="protein sequence ID" value="KAH0574272.1"/>
    <property type="molecule type" value="Genomic_DNA"/>
</dbReference>
<dbReference type="InterPro" id="IPR037104">
    <property type="entry name" value="Annexin_sf"/>
</dbReference>
<dbReference type="AlphaFoldDB" id="A0A9P8LUL4"/>
<comment type="caution">
    <text evidence="1">The sequence shown here is derived from an EMBL/GenBank/DDBJ whole genome shotgun (WGS) entry which is preliminary data.</text>
</comment>
<dbReference type="Proteomes" id="UP000018208">
    <property type="component" value="Unassembled WGS sequence"/>
</dbReference>
<organism evidence="1 3">
    <name type="scientific">Spironucleus salmonicida</name>
    <dbReference type="NCBI Taxonomy" id="348837"/>
    <lineage>
        <taxon>Eukaryota</taxon>
        <taxon>Metamonada</taxon>
        <taxon>Diplomonadida</taxon>
        <taxon>Hexamitidae</taxon>
        <taxon>Hexamitinae</taxon>
        <taxon>Spironucleus</taxon>
    </lineage>
</organism>
<dbReference type="SUPFAM" id="SSF47874">
    <property type="entry name" value="Annexin"/>
    <property type="match status" value="1"/>
</dbReference>
<evidence type="ECO:0000313" key="3">
    <source>
        <dbReference type="Proteomes" id="UP000018208"/>
    </source>
</evidence>
<dbReference type="RefSeq" id="XP_067765045.1">
    <property type="nucleotide sequence ID" value="XM_067908071.1"/>
</dbReference>
<reference evidence="1" key="1">
    <citation type="journal article" date="2014" name="PLoS Genet.">
        <title>The Genome of Spironucleus salmonicida Highlights a Fish Pathogen Adapted to Fluctuating Environments.</title>
        <authorList>
            <person name="Xu F."/>
            <person name="Jerlstrom-Hultqvist J."/>
            <person name="Einarsson E."/>
            <person name="Astvaldsson A."/>
            <person name="Svard S.G."/>
            <person name="Andersson J.O."/>
        </authorList>
    </citation>
    <scope>NUCLEOTIDE SEQUENCE</scope>
    <source>
        <strain evidence="1">ATCC 50377</strain>
    </source>
</reference>
<evidence type="ECO:0000313" key="1">
    <source>
        <dbReference type="EMBL" id="KAH0574272.1"/>
    </source>
</evidence>
<keyword evidence="3" id="KW-1185">Reference proteome</keyword>
<accession>A0A9P8LUL4</accession>
<dbReference type="GO" id="GO:0005509">
    <property type="term" value="F:calcium ion binding"/>
    <property type="evidence" value="ECO:0007669"/>
    <property type="project" value="InterPro"/>
</dbReference>
<dbReference type="GeneID" id="94298246"/>
<dbReference type="EMBL" id="AUWU02000004">
    <property type="protein sequence ID" value="KAH0574284.1"/>
    <property type="molecule type" value="Genomic_DNA"/>
</dbReference>
<name>A0A9P8LUL4_9EUKA</name>
<dbReference type="KEGG" id="ssao:94298246"/>